<evidence type="ECO:0000313" key="2">
    <source>
        <dbReference type="Proteomes" id="UP000651050"/>
    </source>
</evidence>
<evidence type="ECO:0000313" key="1">
    <source>
        <dbReference type="EMBL" id="MBG9389246.1"/>
    </source>
</evidence>
<keyword evidence="2" id="KW-1185">Reference proteome</keyword>
<dbReference type="AlphaFoldDB" id="A0A931H628"/>
<name>A0A931H628_9BURK</name>
<accession>A0A931H628</accession>
<dbReference type="Proteomes" id="UP000651050">
    <property type="component" value="Unassembled WGS sequence"/>
</dbReference>
<dbReference type="EMBL" id="JADWYS010000001">
    <property type="protein sequence ID" value="MBG9389246.1"/>
    <property type="molecule type" value="Genomic_DNA"/>
</dbReference>
<dbReference type="InterPro" id="IPR032720">
    <property type="entry name" value="Cys_rich_CWC"/>
</dbReference>
<proteinExistence type="predicted"/>
<organism evidence="1 2">
    <name type="scientific">Caenimonas aquaedulcis</name>
    <dbReference type="NCBI Taxonomy" id="2793270"/>
    <lineage>
        <taxon>Bacteria</taxon>
        <taxon>Pseudomonadati</taxon>
        <taxon>Pseudomonadota</taxon>
        <taxon>Betaproteobacteria</taxon>
        <taxon>Burkholderiales</taxon>
        <taxon>Comamonadaceae</taxon>
        <taxon>Caenimonas</taxon>
    </lineage>
</organism>
<protein>
    <submittedName>
        <fullName evidence="1">Cysteine-rich CWC family protein</fullName>
    </submittedName>
</protein>
<gene>
    <name evidence="1" type="ORF">I5803_14515</name>
</gene>
<dbReference type="Pfam" id="PF14375">
    <property type="entry name" value="Cys_rich_CWC"/>
    <property type="match status" value="1"/>
</dbReference>
<sequence length="78" mass="7750">MTTPIDPSRCPLCGGANQCAMEIARATGGQPGTCWCAGVDFPAELLARVPADARHQACICAACAASQASLAAASSGRA</sequence>
<reference evidence="1" key="1">
    <citation type="submission" date="2020-11" db="EMBL/GenBank/DDBJ databases">
        <title>Bacterial whole genome sequence for Caenimonas sp. DR4.4.</title>
        <authorList>
            <person name="Le V."/>
            <person name="Ko S.-R."/>
            <person name="Ahn C.-Y."/>
            <person name="Oh H.-M."/>
        </authorList>
    </citation>
    <scope>NUCLEOTIDE SEQUENCE</scope>
    <source>
        <strain evidence="1">DR4.4</strain>
    </source>
</reference>
<dbReference type="RefSeq" id="WP_196987053.1">
    <property type="nucleotide sequence ID" value="NZ_JADWYS010000001.1"/>
</dbReference>
<comment type="caution">
    <text evidence="1">The sequence shown here is derived from an EMBL/GenBank/DDBJ whole genome shotgun (WGS) entry which is preliminary data.</text>
</comment>